<keyword evidence="2" id="KW-1185">Reference proteome</keyword>
<dbReference type="EMBL" id="SRZB01000002">
    <property type="protein sequence ID" value="TGY00395.1"/>
    <property type="molecule type" value="Genomic_DNA"/>
</dbReference>
<reference evidence="1" key="1">
    <citation type="submission" date="2019-04" db="EMBL/GenBank/DDBJ databases">
        <title>Microbes associate with the intestines of laboratory mice.</title>
        <authorList>
            <person name="Navarre W."/>
            <person name="Wong E."/>
            <person name="Huang K."/>
            <person name="Tropini C."/>
            <person name="Ng K."/>
            <person name="Yu B."/>
        </authorList>
    </citation>
    <scope>NUCLEOTIDE SEQUENCE</scope>
    <source>
        <strain evidence="1">NM72_1-8</strain>
    </source>
</reference>
<name>A0AC61R309_9FIRM</name>
<proteinExistence type="predicted"/>
<accession>A0AC61R309</accession>
<sequence>MKWKNRGHEFDGVYDNIQKLDKYYLFGAGEYGEQICGLLEKELMILGFLDNDSRKQHTLYCGKMIYSLDEVEEKLDETTGIIVTVSPYTRLPVMQQLMQKGLAQDKQVFTMEMFMMVYAAYKNGKVYIPSISFLPSTRCNLRCEACLNFTPYMKHFDERPWEQIQADVDTFFSCIDYIMLFHISGGEPMLYPHMKKLVEYIDTNYRKKIHILRTVTNGTVLPKPELLDALAEHNVEVTVDDYREAVPNSVETFSKLLERLEKHQVKYEINKVDEWIDLAPLTTHHEDWSEQRLQNQFESCHVPWQELRDGKLFSCNYASYAMVAGLAKTDETEYFDLRSYTSEKRKELIEFRMGYNVKGYVEFCKNCSGYIDINPNKVEPAKQAAR</sequence>
<gene>
    <name evidence="1" type="ORF">E5357_02525</name>
</gene>
<dbReference type="Proteomes" id="UP000307720">
    <property type="component" value="Unassembled WGS sequence"/>
</dbReference>
<evidence type="ECO:0000313" key="1">
    <source>
        <dbReference type="EMBL" id="TGY00395.1"/>
    </source>
</evidence>
<comment type="caution">
    <text evidence="1">The sequence shown here is derived from an EMBL/GenBank/DDBJ whole genome shotgun (WGS) entry which is preliminary data.</text>
</comment>
<protein>
    <submittedName>
        <fullName evidence="1">Radical SAM protein</fullName>
    </submittedName>
</protein>
<organism evidence="1 2">
    <name type="scientific">Hominisplanchenecus murintestinalis</name>
    <dbReference type="NCBI Taxonomy" id="2941517"/>
    <lineage>
        <taxon>Bacteria</taxon>
        <taxon>Bacillati</taxon>
        <taxon>Bacillota</taxon>
        <taxon>Clostridia</taxon>
        <taxon>Lachnospirales</taxon>
        <taxon>Lachnospiraceae</taxon>
        <taxon>Hominisplanchenecus</taxon>
    </lineage>
</organism>
<evidence type="ECO:0000313" key="2">
    <source>
        <dbReference type="Proteomes" id="UP000307720"/>
    </source>
</evidence>